<protein>
    <recommendedName>
        <fullName evidence="4">MARVEL domain-containing protein</fullName>
    </recommendedName>
</protein>
<feature type="transmembrane region" description="Helical" evidence="1">
    <location>
        <begin position="115"/>
        <end position="134"/>
    </location>
</feature>
<keyword evidence="3" id="KW-1185">Reference proteome</keyword>
<feature type="transmembrane region" description="Helical" evidence="1">
    <location>
        <begin position="82"/>
        <end position="103"/>
    </location>
</feature>
<feature type="transmembrane region" description="Helical" evidence="1">
    <location>
        <begin position="146"/>
        <end position="166"/>
    </location>
</feature>
<gene>
    <name evidence="2" type="ORF">BCR44DRAFT_41928</name>
</gene>
<sequence length="191" mass="20649">MPVSKSQNNPEVCRPAAEVTLDEIGPLPPPPPYPDPASVTCCGCIDIRTGVFVIVLTHLALSIFSFVSDKNGGLAPIASADILLSYILSGIGAVVLLVLLYAAGQPRWVHVYRRAAELNALLFVVSAVLSYVTVGQGSRRDVARYPVGWVLLVVTLVNALLGYWAWVLYKFTEVLEVEQSHNSEMSRASIV</sequence>
<evidence type="ECO:0008006" key="4">
    <source>
        <dbReference type="Google" id="ProtNLM"/>
    </source>
</evidence>
<feature type="transmembrane region" description="Helical" evidence="1">
    <location>
        <begin position="37"/>
        <end position="61"/>
    </location>
</feature>
<accession>A0A1Y2HMS1</accession>
<keyword evidence="1" id="KW-1133">Transmembrane helix</keyword>
<evidence type="ECO:0000256" key="1">
    <source>
        <dbReference type="SAM" id="Phobius"/>
    </source>
</evidence>
<evidence type="ECO:0000313" key="2">
    <source>
        <dbReference type="EMBL" id="ORZ35885.1"/>
    </source>
</evidence>
<keyword evidence="1" id="KW-0472">Membrane</keyword>
<organism evidence="2 3">
    <name type="scientific">Catenaria anguillulae PL171</name>
    <dbReference type="NCBI Taxonomy" id="765915"/>
    <lineage>
        <taxon>Eukaryota</taxon>
        <taxon>Fungi</taxon>
        <taxon>Fungi incertae sedis</taxon>
        <taxon>Blastocladiomycota</taxon>
        <taxon>Blastocladiomycetes</taxon>
        <taxon>Blastocladiales</taxon>
        <taxon>Catenariaceae</taxon>
        <taxon>Catenaria</taxon>
    </lineage>
</organism>
<comment type="caution">
    <text evidence="2">The sequence shown here is derived from an EMBL/GenBank/DDBJ whole genome shotgun (WGS) entry which is preliminary data.</text>
</comment>
<reference evidence="2 3" key="1">
    <citation type="submission" date="2016-07" db="EMBL/GenBank/DDBJ databases">
        <title>Pervasive Adenine N6-methylation of Active Genes in Fungi.</title>
        <authorList>
            <consortium name="DOE Joint Genome Institute"/>
            <person name="Mondo S.J."/>
            <person name="Dannebaum R.O."/>
            <person name="Kuo R.C."/>
            <person name="Labutti K."/>
            <person name="Haridas S."/>
            <person name="Kuo A."/>
            <person name="Salamov A."/>
            <person name="Ahrendt S.R."/>
            <person name="Lipzen A."/>
            <person name="Sullivan W."/>
            <person name="Andreopoulos W.B."/>
            <person name="Clum A."/>
            <person name="Lindquist E."/>
            <person name="Daum C."/>
            <person name="Ramamoorthy G.K."/>
            <person name="Gryganskyi A."/>
            <person name="Culley D."/>
            <person name="Magnuson J.K."/>
            <person name="James T.Y."/>
            <person name="O'Malley M.A."/>
            <person name="Stajich J.E."/>
            <person name="Spatafora J.W."/>
            <person name="Visel A."/>
            <person name="Grigoriev I.V."/>
        </authorList>
    </citation>
    <scope>NUCLEOTIDE SEQUENCE [LARGE SCALE GENOMIC DNA]</scope>
    <source>
        <strain evidence="2 3">PL171</strain>
    </source>
</reference>
<name>A0A1Y2HMS1_9FUNG</name>
<evidence type="ECO:0000313" key="3">
    <source>
        <dbReference type="Proteomes" id="UP000193411"/>
    </source>
</evidence>
<dbReference type="Proteomes" id="UP000193411">
    <property type="component" value="Unassembled WGS sequence"/>
</dbReference>
<dbReference type="AlphaFoldDB" id="A0A1Y2HMS1"/>
<dbReference type="EMBL" id="MCFL01000020">
    <property type="protein sequence ID" value="ORZ35885.1"/>
    <property type="molecule type" value="Genomic_DNA"/>
</dbReference>
<proteinExistence type="predicted"/>
<keyword evidence="1" id="KW-0812">Transmembrane</keyword>